<gene>
    <name evidence="1" type="ORF">B4U80_04157</name>
</gene>
<dbReference type="GO" id="GO:0003810">
    <property type="term" value="F:protein-glutamine gamma-glutamyltransferase activity"/>
    <property type="evidence" value="ECO:0007669"/>
    <property type="project" value="InterPro"/>
</dbReference>
<sequence>MGDIRPPFDTNFVYSEVNADCYYYAWNSGSDRYEIAMVNTERIGKLIITKKIGPISEVIDYEDITGNYKFKEGSVDERNANLKAMKTIGRIPMEILKKRSQIQEFELKAEIPNSIMIGDAINIQTEIINRITSNLTVEMYVNISSMYYNDKIANEILNFKESIHLNEKGKQKINFTIAASDYLDKLVGHSTIRVQIFTSLNNVLNNRKIQNDINIEKPELRIEAKPVVSLGEKFNLNISLFNPLLIVVQNCKLNIESNHFGPKELNIQQIEALSKFNTSIPVIIRKPGIETFEANLNCEILTNIASQITVLVKGNSMSSSNIRPPMP</sequence>
<dbReference type="InterPro" id="IPR013783">
    <property type="entry name" value="Ig-like_fold"/>
</dbReference>
<dbReference type="SUPFAM" id="SSF49309">
    <property type="entry name" value="Transglutaminase, two C-terminal domains"/>
    <property type="match status" value="2"/>
</dbReference>
<organism evidence="1 2">
    <name type="scientific">Leptotrombidium deliense</name>
    <dbReference type="NCBI Taxonomy" id="299467"/>
    <lineage>
        <taxon>Eukaryota</taxon>
        <taxon>Metazoa</taxon>
        <taxon>Ecdysozoa</taxon>
        <taxon>Arthropoda</taxon>
        <taxon>Chelicerata</taxon>
        <taxon>Arachnida</taxon>
        <taxon>Acari</taxon>
        <taxon>Acariformes</taxon>
        <taxon>Trombidiformes</taxon>
        <taxon>Prostigmata</taxon>
        <taxon>Anystina</taxon>
        <taxon>Parasitengona</taxon>
        <taxon>Trombiculoidea</taxon>
        <taxon>Trombiculidae</taxon>
        <taxon>Leptotrombidium</taxon>
    </lineage>
</organism>
<dbReference type="InterPro" id="IPR038765">
    <property type="entry name" value="Papain-like_cys_pep_sf"/>
</dbReference>
<dbReference type="PANTHER" id="PTHR11590">
    <property type="entry name" value="PROTEIN-GLUTAMINE GAMMA-GLUTAMYLTRANSFERASE"/>
    <property type="match status" value="1"/>
</dbReference>
<dbReference type="InterPro" id="IPR036985">
    <property type="entry name" value="Transglutaminase-like_sf"/>
</dbReference>
<dbReference type="InterPro" id="IPR050779">
    <property type="entry name" value="Transglutaminase"/>
</dbReference>
<dbReference type="InterPro" id="IPR036238">
    <property type="entry name" value="Transglutaminase_C_sf"/>
</dbReference>
<evidence type="ECO:0000313" key="2">
    <source>
        <dbReference type="Proteomes" id="UP000288716"/>
    </source>
</evidence>
<dbReference type="VEuPathDB" id="VectorBase:LDEU008046"/>
<dbReference type="Gene3D" id="2.60.40.10">
    <property type="entry name" value="Immunoglobulins"/>
    <property type="match status" value="2"/>
</dbReference>
<comment type="caution">
    <text evidence="1">The sequence shown here is derived from an EMBL/GenBank/DDBJ whole genome shotgun (WGS) entry which is preliminary data.</text>
</comment>
<dbReference type="EMBL" id="NCKV01005555">
    <property type="protein sequence ID" value="RWS23993.1"/>
    <property type="molecule type" value="Genomic_DNA"/>
</dbReference>
<protein>
    <submittedName>
        <fullName evidence="1">Hemocyte protein-glutamine gamma-glutamyltransferase-like isoform X3</fullName>
    </submittedName>
</protein>
<keyword evidence="1" id="KW-0808">Transferase</keyword>
<dbReference type="Gene3D" id="3.90.260.10">
    <property type="entry name" value="Transglutaminase-like"/>
    <property type="match status" value="1"/>
</dbReference>
<dbReference type="AlphaFoldDB" id="A0A443S8Y4"/>
<keyword evidence="2" id="KW-1185">Reference proteome</keyword>
<accession>A0A443S8Y4</accession>
<dbReference type="Proteomes" id="UP000288716">
    <property type="component" value="Unassembled WGS sequence"/>
</dbReference>
<dbReference type="SUPFAM" id="SSF54001">
    <property type="entry name" value="Cysteine proteinases"/>
    <property type="match status" value="1"/>
</dbReference>
<proteinExistence type="predicted"/>
<name>A0A443S8Y4_9ACAR</name>
<evidence type="ECO:0000313" key="1">
    <source>
        <dbReference type="EMBL" id="RWS23993.1"/>
    </source>
</evidence>
<reference evidence="1 2" key="1">
    <citation type="journal article" date="2018" name="Gigascience">
        <title>Genomes of trombidid mites reveal novel predicted allergens and laterally-transferred genes associated with secondary metabolism.</title>
        <authorList>
            <person name="Dong X."/>
            <person name="Chaisiri K."/>
            <person name="Xia D."/>
            <person name="Armstrong S.D."/>
            <person name="Fang Y."/>
            <person name="Donnelly M.J."/>
            <person name="Kadowaki T."/>
            <person name="McGarry J.W."/>
            <person name="Darby A.C."/>
            <person name="Makepeace B.L."/>
        </authorList>
    </citation>
    <scope>NUCLEOTIDE SEQUENCE [LARGE SCALE GENOMIC DNA]</scope>
    <source>
        <strain evidence="1">UoL-UT</strain>
    </source>
</reference>
<dbReference type="STRING" id="299467.A0A443S8Y4"/>
<dbReference type="OrthoDB" id="437511at2759"/>
<dbReference type="PANTHER" id="PTHR11590:SF40">
    <property type="entry name" value="HEMOCYTE PROTEIN-GLUTAMINE GAMMA-GLUTAMYLTRANSFERASE-LIKE PROTEIN"/>
    <property type="match status" value="1"/>
</dbReference>